<dbReference type="EMBL" id="AMFJ01021672">
    <property type="protein sequence ID" value="EKD65779.1"/>
    <property type="molecule type" value="Genomic_DNA"/>
</dbReference>
<reference evidence="1" key="1">
    <citation type="journal article" date="2012" name="Science">
        <title>Fermentation, hydrogen, and sulfur metabolism in multiple uncultivated bacterial phyla.</title>
        <authorList>
            <person name="Wrighton K.C."/>
            <person name="Thomas B.C."/>
            <person name="Sharon I."/>
            <person name="Miller C.S."/>
            <person name="Castelle C.J."/>
            <person name="VerBerkmoes N.C."/>
            <person name="Wilkins M.J."/>
            <person name="Hettich R.L."/>
            <person name="Lipton M.S."/>
            <person name="Williams K.H."/>
            <person name="Long P.E."/>
            <person name="Banfield J.F."/>
        </authorList>
    </citation>
    <scope>NUCLEOTIDE SEQUENCE [LARGE SCALE GENOMIC DNA]</scope>
</reference>
<dbReference type="AlphaFoldDB" id="K2BU85"/>
<sequence length="82" mass="9769">MLDKILDYYLQNAIYEKDESGYILASVPWESGFFSQWENYEQARNNLKDAIEWVITIRLLEQDKNITSRLKTILSYKEMVNA</sequence>
<proteinExistence type="predicted"/>
<protein>
    <recommendedName>
        <fullName evidence="2">HicB-like antitoxin of toxin-antitoxin system domain-containing protein</fullName>
    </recommendedName>
</protein>
<name>K2BU85_9BACT</name>
<accession>K2BU85</accession>
<evidence type="ECO:0008006" key="2">
    <source>
        <dbReference type="Google" id="ProtNLM"/>
    </source>
</evidence>
<organism evidence="1">
    <name type="scientific">uncultured bacterium</name>
    <name type="common">gcode 4</name>
    <dbReference type="NCBI Taxonomy" id="1234023"/>
    <lineage>
        <taxon>Bacteria</taxon>
        <taxon>environmental samples</taxon>
    </lineage>
</organism>
<dbReference type="SUPFAM" id="SSF143100">
    <property type="entry name" value="TTHA1013/TTHA0281-like"/>
    <property type="match status" value="1"/>
</dbReference>
<dbReference type="Gene3D" id="3.30.160.250">
    <property type="match status" value="1"/>
</dbReference>
<evidence type="ECO:0000313" key="1">
    <source>
        <dbReference type="EMBL" id="EKD65779.1"/>
    </source>
</evidence>
<dbReference type="InterPro" id="IPR035069">
    <property type="entry name" value="TTHA1013/TTHA0281-like"/>
</dbReference>
<comment type="caution">
    <text evidence="1">The sequence shown here is derived from an EMBL/GenBank/DDBJ whole genome shotgun (WGS) entry which is preliminary data.</text>
</comment>
<gene>
    <name evidence="1" type="ORF">ACD_49C00086G0005</name>
</gene>